<evidence type="ECO:0000313" key="3">
    <source>
        <dbReference type="EMBL" id="MDS1271993.1"/>
    </source>
</evidence>
<dbReference type="PANTHER" id="PTHR35176">
    <property type="entry name" value="HEME OXYGENASE HI_0854-RELATED"/>
    <property type="match status" value="1"/>
</dbReference>
<dbReference type="RefSeq" id="WP_310913550.1">
    <property type="nucleotide sequence ID" value="NZ_JAVLVT010000009.1"/>
</dbReference>
<dbReference type="Proteomes" id="UP001250214">
    <property type="component" value="Unassembled WGS sequence"/>
</dbReference>
<dbReference type="InterPro" id="IPR019920">
    <property type="entry name" value="F420-binding_dom_put"/>
</dbReference>
<sequence length="130" mass="14867">MSVVSTDQAAILAKRTFAHVATIGPRGEPHSSPVWIDWDGEFLKFSQTTTRQKYRNLQRDARVSLSMIDPDNAYHYVEVRGRVERVDEDPDKAFINAMAKKYLDLDVYPWGAPGEQRLVVYVRPEHTSGM</sequence>
<evidence type="ECO:0000313" key="4">
    <source>
        <dbReference type="Proteomes" id="UP001250214"/>
    </source>
</evidence>
<organism evidence="3 4">
    <name type="scientific">Lipingzhangella rawalii</name>
    <dbReference type="NCBI Taxonomy" id="2055835"/>
    <lineage>
        <taxon>Bacteria</taxon>
        <taxon>Bacillati</taxon>
        <taxon>Actinomycetota</taxon>
        <taxon>Actinomycetes</taxon>
        <taxon>Streptosporangiales</taxon>
        <taxon>Nocardiopsidaceae</taxon>
        <taxon>Lipingzhangella</taxon>
    </lineage>
</organism>
<gene>
    <name evidence="3" type="ORF">RIF23_17005</name>
</gene>
<reference evidence="4" key="1">
    <citation type="submission" date="2023-07" db="EMBL/GenBank/DDBJ databases">
        <title>Novel species in the genus Lipingzhangella isolated from Sambhar Salt Lake.</title>
        <authorList>
            <person name="Jiya N."/>
            <person name="Kajale S."/>
            <person name="Sharma A."/>
        </authorList>
    </citation>
    <scope>NUCLEOTIDE SEQUENCE [LARGE SCALE GENOMIC DNA]</scope>
    <source>
        <strain evidence="4">LS1_29</strain>
    </source>
</reference>
<protein>
    <submittedName>
        <fullName evidence="3">PPOX class F420-dependent oxidoreductase</fullName>
    </submittedName>
</protein>
<keyword evidence="1" id="KW-0560">Oxidoreductase</keyword>
<evidence type="ECO:0000259" key="2">
    <source>
        <dbReference type="Pfam" id="PF01243"/>
    </source>
</evidence>
<comment type="caution">
    <text evidence="3">The sequence shown here is derived from an EMBL/GenBank/DDBJ whole genome shotgun (WGS) entry which is preliminary data.</text>
</comment>
<dbReference type="Gene3D" id="2.30.110.10">
    <property type="entry name" value="Electron Transport, Fmn-binding Protein, Chain A"/>
    <property type="match status" value="1"/>
</dbReference>
<dbReference type="InterPro" id="IPR011576">
    <property type="entry name" value="Pyridox_Oxase_N"/>
</dbReference>
<proteinExistence type="predicted"/>
<evidence type="ECO:0000256" key="1">
    <source>
        <dbReference type="ARBA" id="ARBA00023002"/>
    </source>
</evidence>
<accession>A0ABU2H9N2</accession>
<name>A0ABU2H9N2_9ACTN</name>
<dbReference type="EMBL" id="JAVLVT010000009">
    <property type="protein sequence ID" value="MDS1271993.1"/>
    <property type="molecule type" value="Genomic_DNA"/>
</dbReference>
<dbReference type="InterPro" id="IPR012349">
    <property type="entry name" value="Split_barrel_FMN-bd"/>
</dbReference>
<keyword evidence="4" id="KW-1185">Reference proteome</keyword>
<feature type="domain" description="Pyridoxamine 5'-phosphate oxidase N-terminal" evidence="2">
    <location>
        <begin position="9"/>
        <end position="125"/>
    </location>
</feature>
<dbReference type="Pfam" id="PF01243">
    <property type="entry name" value="PNPOx_N"/>
    <property type="match status" value="1"/>
</dbReference>
<dbReference type="PANTHER" id="PTHR35176:SF6">
    <property type="entry name" value="HEME OXYGENASE HI_0854-RELATED"/>
    <property type="match status" value="1"/>
</dbReference>
<dbReference type="NCBIfam" id="TIGR03618">
    <property type="entry name" value="Rv1155_F420"/>
    <property type="match status" value="1"/>
</dbReference>
<dbReference type="SUPFAM" id="SSF50475">
    <property type="entry name" value="FMN-binding split barrel"/>
    <property type="match status" value="1"/>
</dbReference>
<dbReference type="InterPro" id="IPR052019">
    <property type="entry name" value="F420H2_bilvrd_red/Heme_oxyg"/>
</dbReference>